<accession>A0A562ZU05</accession>
<dbReference type="EMBL" id="VOBQ01000005">
    <property type="protein sequence ID" value="TWO71887.1"/>
    <property type="molecule type" value="Genomic_DNA"/>
</dbReference>
<evidence type="ECO:0000313" key="1">
    <source>
        <dbReference type="EMBL" id="TWO71887.1"/>
    </source>
</evidence>
<reference evidence="1 2" key="1">
    <citation type="submission" date="2019-07" db="EMBL/GenBank/DDBJ databases">
        <title>Caenimonas sedimenti sp. nov., isolated from activated sludge.</title>
        <authorList>
            <person name="Xu J."/>
        </authorList>
    </citation>
    <scope>NUCLEOTIDE SEQUENCE [LARGE SCALE GENOMIC DNA]</scope>
    <source>
        <strain evidence="1 2">HX-9-20</strain>
    </source>
</reference>
<dbReference type="OrthoDB" id="200037at2"/>
<gene>
    <name evidence="1" type="ORF">FN976_07800</name>
</gene>
<protein>
    <submittedName>
        <fullName evidence="1">DUF2917 domain-containing protein</fullName>
    </submittedName>
</protein>
<evidence type="ECO:0000313" key="2">
    <source>
        <dbReference type="Proteomes" id="UP000318199"/>
    </source>
</evidence>
<dbReference type="Pfam" id="PF11142">
    <property type="entry name" value="DUF2917"/>
    <property type="match status" value="1"/>
</dbReference>
<proteinExistence type="predicted"/>
<organism evidence="1 2">
    <name type="scientific">Caenimonas sedimenti</name>
    <dbReference type="NCBI Taxonomy" id="2596921"/>
    <lineage>
        <taxon>Bacteria</taxon>
        <taxon>Pseudomonadati</taxon>
        <taxon>Pseudomonadota</taxon>
        <taxon>Betaproteobacteria</taxon>
        <taxon>Burkholderiales</taxon>
        <taxon>Comamonadaceae</taxon>
        <taxon>Caenimonas</taxon>
    </lineage>
</organism>
<keyword evidence="2" id="KW-1185">Reference proteome</keyword>
<sequence length="121" mass="13435">MPIMRIHRLSSLETLSIFIPMLHAKAHTMNALPHDLRLPARAIHRIADVAGLQLRCSEGTLWLTLDNDPRDVILEAGESFVGTEHRHAIVYALKDARLSVSASVARAEAAQPAFWRTAQHA</sequence>
<name>A0A562ZU05_9BURK</name>
<dbReference type="AlphaFoldDB" id="A0A562ZU05"/>
<comment type="caution">
    <text evidence="1">The sequence shown here is derived from an EMBL/GenBank/DDBJ whole genome shotgun (WGS) entry which is preliminary data.</text>
</comment>
<dbReference type="Proteomes" id="UP000318199">
    <property type="component" value="Unassembled WGS sequence"/>
</dbReference>
<dbReference type="InterPro" id="IPR021317">
    <property type="entry name" value="DUF2917"/>
</dbReference>